<dbReference type="InterPro" id="IPR000843">
    <property type="entry name" value="HTH_LacI"/>
</dbReference>
<dbReference type="Proteomes" id="UP000590811">
    <property type="component" value="Unassembled WGS sequence"/>
</dbReference>
<dbReference type="Pfam" id="PF00356">
    <property type="entry name" value="LacI"/>
    <property type="match status" value="1"/>
</dbReference>
<dbReference type="AlphaFoldDB" id="A0A839PW35"/>
<dbReference type="GO" id="GO:0000976">
    <property type="term" value="F:transcription cis-regulatory region binding"/>
    <property type="evidence" value="ECO:0007669"/>
    <property type="project" value="TreeGrafter"/>
</dbReference>
<dbReference type="PANTHER" id="PTHR30146:SF155">
    <property type="entry name" value="ALANINE RACEMASE"/>
    <property type="match status" value="1"/>
</dbReference>
<sequence>MAQIRRPTISDVARAAGVSKGAVSFAINGRDGVSAETRSRILRAADELGFTRDVRARGLSSSRAMAVALVIARPPETLGADPFFAVFVAGVETVLSQAGFALVMQVVPTHVSEEEAYERLAGEGRADGVFLTDLRVDDDRPAVLRRLGLPGVRIAPDIDDSAPSVVVDDRPGIRAAVEHLVALGHTRLAHVGGPATYVHGASRRAAFDEATDAAGLAPGVHVEADFSAEGGAAATTRLLDLPPRRRPTAVVFANDLMAAAGIAVAADRGLDVPGDLSVTGFDDTAVSAVLRPGLTTVHTDVLAWGAAAAQTLLAAIDAGIDATDDVHLPPPHLVVRGSTAEATRPTGIPQRERR</sequence>
<dbReference type="Gene3D" id="1.10.260.40">
    <property type="entry name" value="lambda repressor-like DNA-binding domains"/>
    <property type="match status" value="1"/>
</dbReference>
<feature type="region of interest" description="Disordered" evidence="4">
    <location>
        <begin position="332"/>
        <end position="354"/>
    </location>
</feature>
<evidence type="ECO:0000256" key="2">
    <source>
        <dbReference type="ARBA" id="ARBA00023125"/>
    </source>
</evidence>
<proteinExistence type="predicted"/>
<name>A0A839PW35_9MICO</name>
<gene>
    <name evidence="6" type="ORF">FHW14_003494</name>
</gene>
<comment type="caution">
    <text evidence="6">The sequence shown here is derived from an EMBL/GenBank/DDBJ whole genome shotgun (WGS) entry which is preliminary data.</text>
</comment>
<keyword evidence="2 6" id="KW-0238">DNA-binding</keyword>
<keyword evidence="1" id="KW-0805">Transcription regulation</keyword>
<dbReference type="CDD" id="cd06267">
    <property type="entry name" value="PBP1_LacI_sugar_binding-like"/>
    <property type="match status" value="1"/>
</dbReference>
<dbReference type="Pfam" id="PF13377">
    <property type="entry name" value="Peripla_BP_3"/>
    <property type="match status" value="1"/>
</dbReference>
<reference evidence="6 7" key="1">
    <citation type="submission" date="2020-08" db="EMBL/GenBank/DDBJ databases">
        <title>Genomic Encyclopedia of Type Strains, Phase IV (KMG-V): Genome sequencing to study the core and pangenomes of soil and plant-associated prokaryotes.</title>
        <authorList>
            <person name="Whitman W."/>
        </authorList>
    </citation>
    <scope>NUCLEOTIDE SEQUENCE [LARGE SCALE GENOMIC DNA]</scope>
    <source>
        <strain evidence="6 7">B3ACCR2</strain>
    </source>
</reference>
<evidence type="ECO:0000256" key="4">
    <source>
        <dbReference type="SAM" id="MobiDB-lite"/>
    </source>
</evidence>
<dbReference type="SUPFAM" id="SSF53822">
    <property type="entry name" value="Periplasmic binding protein-like I"/>
    <property type="match status" value="1"/>
</dbReference>
<evidence type="ECO:0000256" key="1">
    <source>
        <dbReference type="ARBA" id="ARBA00023015"/>
    </source>
</evidence>
<dbReference type="CDD" id="cd01392">
    <property type="entry name" value="HTH_LacI"/>
    <property type="match status" value="1"/>
</dbReference>
<evidence type="ECO:0000256" key="3">
    <source>
        <dbReference type="ARBA" id="ARBA00023163"/>
    </source>
</evidence>
<evidence type="ECO:0000259" key="5">
    <source>
        <dbReference type="PROSITE" id="PS50932"/>
    </source>
</evidence>
<dbReference type="Gene3D" id="3.40.50.2300">
    <property type="match status" value="2"/>
</dbReference>
<evidence type="ECO:0000313" key="6">
    <source>
        <dbReference type="EMBL" id="MBB2988300.1"/>
    </source>
</evidence>
<dbReference type="SMART" id="SM00354">
    <property type="entry name" value="HTH_LACI"/>
    <property type="match status" value="1"/>
</dbReference>
<dbReference type="GO" id="GO:0003700">
    <property type="term" value="F:DNA-binding transcription factor activity"/>
    <property type="evidence" value="ECO:0007669"/>
    <property type="project" value="TreeGrafter"/>
</dbReference>
<protein>
    <submittedName>
        <fullName evidence="6">DNA-binding LacI/PurR family transcriptional regulator</fullName>
    </submittedName>
</protein>
<dbReference type="InterPro" id="IPR028082">
    <property type="entry name" value="Peripla_BP_I"/>
</dbReference>
<dbReference type="PROSITE" id="PS50932">
    <property type="entry name" value="HTH_LACI_2"/>
    <property type="match status" value="1"/>
</dbReference>
<dbReference type="RefSeq" id="WP_184511280.1">
    <property type="nucleotide sequence ID" value="NZ_JACHVT010000009.1"/>
</dbReference>
<dbReference type="InterPro" id="IPR046335">
    <property type="entry name" value="LacI/GalR-like_sensor"/>
</dbReference>
<dbReference type="EMBL" id="JACHVT010000009">
    <property type="protein sequence ID" value="MBB2988300.1"/>
    <property type="molecule type" value="Genomic_DNA"/>
</dbReference>
<accession>A0A839PW35</accession>
<dbReference type="SUPFAM" id="SSF47413">
    <property type="entry name" value="lambda repressor-like DNA-binding domains"/>
    <property type="match status" value="1"/>
</dbReference>
<organism evidence="6 7">
    <name type="scientific">Terracoccus luteus</name>
    <dbReference type="NCBI Taxonomy" id="53356"/>
    <lineage>
        <taxon>Bacteria</taxon>
        <taxon>Bacillati</taxon>
        <taxon>Actinomycetota</taxon>
        <taxon>Actinomycetes</taxon>
        <taxon>Micrococcales</taxon>
        <taxon>Intrasporangiaceae</taxon>
        <taxon>Terracoccus</taxon>
    </lineage>
</organism>
<dbReference type="InterPro" id="IPR010982">
    <property type="entry name" value="Lambda_DNA-bd_dom_sf"/>
</dbReference>
<evidence type="ECO:0000313" key="7">
    <source>
        <dbReference type="Proteomes" id="UP000590811"/>
    </source>
</evidence>
<dbReference type="PROSITE" id="PS00356">
    <property type="entry name" value="HTH_LACI_1"/>
    <property type="match status" value="1"/>
</dbReference>
<feature type="domain" description="HTH lacI-type" evidence="5">
    <location>
        <begin position="7"/>
        <end position="61"/>
    </location>
</feature>
<keyword evidence="3" id="KW-0804">Transcription</keyword>
<dbReference type="PANTHER" id="PTHR30146">
    <property type="entry name" value="LACI-RELATED TRANSCRIPTIONAL REPRESSOR"/>
    <property type="match status" value="1"/>
</dbReference>